<comment type="caution">
    <text evidence="2">The sequence shown here is derived from an EMBL/GenBank/DDBJ whole genome shotgun (WGS) entry which is preliminary data.</text>
</comment>
<evidence type="ECO:0000313" key="3">
    <source>
        <dbReference type="Proteomes" id="UP000659698"/>
    </source>
</evidence>
<dbReference type="Pfam" id="PF20077">
    <property type="entry name" value="CcmD_alt"/>
    <property type="match status" value="1"/>
</dbReference>
<evidence type="ECO:0008006" key="4">
    <source>
        <dbReference type="Google" id="ProtNLM"/>
    </source>
</evidence>
<evidence type="ECO:0000256" key="1">
    <source>
        <dbReference type="SAM" id="Phobius"/>
    </source>
</evidence>
<reference evidence="2 3" key="1">
    <citation type="journal article" date="2019" name="Int. J. Syst. Evol. Microbiol.">
        <title>Rufibacter sediminis sp. nov., isolated from freshwater lake sediment.</title>
        <authorList>
            <person name="Qu J.H."/>
            <person name="Zhang L.J."/>
            <person name="Fu Y.H."/>
            <person name="Li H.F."/>
        </authorList>
    </citation>
    <scope>NUCLEOTIDE SEQUENCE [LARGE SCALE GENOMIC DNA]</scope>
    <source>
        <strain evidence="2 3">H-1</strain>
    </source>
</reference>
<dbReference type="Proteomes" id="UP000659698">
    <property type="component" value="Unassembled WGS sequence"/>
</dbReference>
<protein>
    <recommendedName>
        <fullName evidence="4">CcmD family protein</fullName>
    </recommendedName>
</protein>
<feature type="transmembrane region" description="Helical" evidence="1">
    <location>
        <begin position="46"/>
        <end position="66"/>
    </location>
</feature>
<keyword evidence="1" id="KW-1133">Transmembrane helix</keyword>
<gene>
    <name evidence="2" type="ORF">H7U12_19115</name>
</gene>
<accession>A0ABR6VX85</accession>
<evidence type="ECO:0000313" key="2">
    <source>
        <dbReference type="EMBL" id="MBC3541812.1"/>
    </source>
</evidence>
<keyword evidence="3" id="KW-1185">Reference proteome</keyword>
<dbReference type="EMBL" id="JACOAF010000044">
    <property type="protein sequence ID" value="MBC3541812.1"/>
    <property type="molecule type" value="Genomic_DNA"/>
</dbReference>
<keyword evidence="1" id="KW-0812">Transmembrane</keyword>
<sequence>MWTAGFSVTAFAQSAPEESSMVEFSAQAQSPSSPEMADAMRRDGKIYIVVAVLVSVLLGVLFYLINLDRKISKLERELRL</sequence>
<proteinExistence type="predicted"/>
<keyword evidence="1" id="KW-0472">Membrane</keyword>
<name>A0ABR6VX85_9BACT</name>
<organism evidence="2 3">
    <name type="scientific">Rufibacter sediminis</name>
    <dbReference type="NCBI Taxonomy" id="2762756"/>
    <lineage>
        <taxon>Bacteria</taxon>
        <taxon>Pseudomonadati</taxon>
        <taxon>Bacteroidota</taxon>
        <taxon>Cytophagia</taxon>
        <taxon>Cytophagales</taxon>
        <taxon>Hymenobacteraceae</taxon>
        <taxon>Rufibacter</taxon>
    </lineage>
</organism>